<dbReference type="Pfam" id="PF13492">
    <property type="entry name" value="GAF_3"/>
    <property type="match status" value="1"/>
</dbReference>
<dbReference type="GO" id="GO:0043709">
    <property type="term" value="P:cell adhesion involved in single-species biofilm formation"/>
    <property type="evidence" value="ECO:0007669"/>
    <property type="project" value="TreeGrafter"/>
</dbReference>
<name>A0A6I5A3X6_9BACI</name>
<gene>
    <name evidence="2" type="ORF">GLW05_10870</name>
</gene>
<evidence type="ECO:0000313" key="2">
    <source>
        <dbReference type="EMBL" id="MYL34099.1"/>
    </source>
</evidence>
<dbReference type="GO" id="GO:1902201">
    <property type="term" value="P:negative regulation of bacterial-type flagellum-dependent cell motility"/>
    <property type="evidence" value="ECO:0007669"/>
    <property type="project" value="TreeGrafter"/>
</dbReference>
<evidence type="ECO:0000259" key="1">
    <source>
        <dbReference type="PROSITE" id="PS50887"/>
    </source>
</evidence>
<proteinExistence type="predicted"/>
<dbReference type="EMBL" id="WMEQ01000007">
    <property type="protein sequence ID" value="MYL34099.1"/>
    <property type="molecule type" value="Genomic_DNA"/>
</dbReference>
<dbReference type="Pfam" id="PF00990">
    <property type="entry name" value="GGDEF"/>
    <property type="match status" value="1"/>
</dbReference>
<dbReference type="Gene3D" id="3.30.70.270">
    <property type="match status" value="1"/>
</dbReference>
<feature type="domain" description="GGDEF" evidence="1">
    <location>
        <begin position="493"/>
        <end position="621"/>
    </location>
</feature>
<reference evidence="2 3" key="1">
    <citation type="submission" date="2019-11" db="EMBL/GenBank/DDBJ databases">
        <title>Genome sequences of 17 halophilic strains isolated from different environments.</title>
        <authorList>
            <person name="Furrow R.E."/>
        </authorList>
    </citation>
    <scope>NUCLEOTIDE SEQUENCE [LARGE SCALE GENOMIC DNA]</scope>
    <source>
        <strain evidence="2 3">22514_16_FS</strain>
    </source>
</reference>
<dbReference type="OrthoDB" id="9759607at2"/>
<dbReference type="RefSeq" id="WP_160909704.1">
    <property type="nucleotide sequence ID" value="NZ_WMEQ01000007.1"/>
</dbReference>
<dbReference type="SUPFAM" id="SSF55073">
    <property type="entry name" value="Nucleotide cyclase"/>
    <property type="match status" value="1"/>
</dbReference>
<dbReference type="GO" id="GO:0005886">
    <property type="term" value="C:plasma membrane"/>
    <property type="evidence" value="ECO:0007669"/>
    <property type="project" value="TreeGrafter"/>
</dbReference>
<dbReference type="InterPro" id="IPR029016">
    <property type="entry name" value="GAF-like_dom_sf"/>
</dbReference>
<dbReference type="Proteomes" id="UP000468638">
    <property type="component" value="Unassembled WGS sequence"/>
</dbReference>
<dbReference type="Gene3D" id="3.30.450.40">
    <property type="match status" value="2"/>
</dbReference>
<dbReference type="InterPro" id="IPR029787">
    <property type="entry name" value="Nucleotide_cyclase"/>
</dbReference>
<accession>A0A6I5A3X6</accession>
<dbReference type="InterPro" id="IPR043128">
    <property type="entry name" value="Rev_trsase/Diguanyl_cyclase"/>
</dbReference>
<dbReference type="InterPro" id="IPR050469">
    <property type="entry name" value="Diguanylate_Cyclase"/>
</dbReference>
<dbReference type="GO" id="GO:0052621">
    <property type="term" value="F:diguanylate cyclase activity"/>
    <property type="evidence" value="ECO:0007669"/>
    <property type="project" value="TreeGrafter"/>
</dbReference>
<organism evidence="2 3">
    <name type="scientific">Pontibacillus yanchengensis</name>
    <dbReference type="NCBI Taxonomy" id="462910"/>
    <lineage>
        <taxon>Bacteria</taxon>
        <taxon>Bacillati</taxon>
        <taxon>Bacillota</taxon>
        <taxon>Bacilli</taxon>
        <taxon>Bacillales</taxon>
        <taxon>Bacillaceae</taxon>
        <taxon>Pontibacillus</taxon>
    </lineage>
</organism>
<dbReference type="InterPro" id="IPR000160">
    <property type="entry name" value="GGDEF_dom"/>
</dbReference>
<sequence>MDSNDYLSHITKELKVHFFDLLTSEYNRSYNELLINLVHILEDVLGAEYVGVYEYNTSEGQFFLHTNKVKLTQQKLDYQDWVSYQQHHPETGYKVMDGRPFFYKKNSYILPLYNVDKVIGFVYVLFENEMEVDNVRSILHSIVDEVAKMLLRIRKDSQTLEEEKKYKRLFDVTAKFHSSMNMEEILTEIIDTLRGVYPHFDCYLLLSHDYSSTQHLPIKELKFDNNEIETASAQAYLTGEIQFDELGEQNASFYAPLRGKQGIYGVLQIMSLPPLLFHEEDVEFIKLLANTAGNALENARLYQQSKRLISDLQLINETSHKLNSNLRLTDTISYMANQIKSSFLAEEVGFILYKDHVNCIQDVLSGSTAHFHDPSSEHLRDFVTQKISATHDSVFIGDISTKISSEYCSVMAIPMIQNGSLNGLVIVLHTQPYYFSFETFKLLQSLVHHSTLAFANSMLREELEQLVRTDYLTKLCSRKYLDETIHKHIDEQNDGSFLIIDIDDFKKVNDFYGHQVGDRILIQVANIVKEHIGFKGTVARWGGEELAIYLPHTSLFEGYIIGRVLVEKVNQMTNPTVTISCGVSYWDPTIHNEVKDFFIRADRALYEAKDAGKNAIRRDEVSSV</sequence>
<dbReference type="CDD" id="cd01949">
    <property type="entry name" value="GGDEF"/>
    <property type="match status" value="1"/>
</dbReference>
<dbReference type="PANTHER" id="PTHR45138">
    <property type="entry name" value="REGULATORY COMPONENTS OF SENSORY TRANSDUCTION SYSTEM"/>
    <property type="match status" value="1"/>
</dbReference>
<dbReference type="PROSITE" id="PS50887">
    <property type="entry name" value="GGDEF"/>
    <property type="match status" value="1"/>
</dbReference>
<dbReference type="NCBIfam" id="TIGR00254">
    <property type="entry name" value="GGDEF"/>
    <property type="match status" value="1"/>
</dbReference>
<dbReference type="InterPro" id="IPR003018">
    <property type="entry name" value="GAF"/>
</dbReference>
<dbReference type="PANTHER" id="PTHR45138:SF9">
    <property type="entry name" value="DIGUANYLATE CYCLASE DGCM-RELATED"/>
    <property type="match status" value="1"/>
</dbReference>
<evidence type="ECO:0000313" key="3">
    <source>
        <dbReference type="Proteomes" id="UP000468638"/>
    </source>
</evidence>
<dbReference type="SMART" id="SM00267">
    <property type="entry name" value="GGDEF"/>
    <property type="match status" value="1"/>
</dbReference>
<protein>
    <submittedName>
        <fullName evidence="2">Diguanylate cyclase</fullName>
    </submittedName>
</protein>
<dbReference type="SUPFAM" id="SSF55781">
    <property type="entry name" value="GAF domain-like"/>
    <property type="match status" value="2"/>
</dbReference>
<comment type="caution">
    <text evidence="2">The sequence shown here is derived from an EMBL/GenBank/DDBJ whole genome shotgun (WGS) entry which is preliminary data.</text>
</comment>
<dbReference type="AlphaFoldDB" id="A0A6I5A3X6"/>